<feature type="domain" description="DUSP" evidence="2">
    <location>
        <begin position="35"/>
        <end position="138"/>
    </location>
</feature>
<feature type="region of interest" description="Disordered" evidence="1">
    <location>
        <begin position="1"/>
        <end position="35"/>
    </location>
</feature>
<name>A0A7R9U3S0_9STRA</name>
<reference evidence="3" key="1">
    <citation type="submission" date="2021-01" db="EMBL/GenBank/DDBJ databases">
        <authorList>
            <person name="Corre E."/>
            <person name="Pelletier E."/>
            <person name="Niang G."/>
            <person name="Scheremetjew M."/>
            <person name="Finn R."/>
            <person name="Kale V."/>
            <person name="Holt S."/>
            <person name="Cochrane G."/>
            <person name="Meng A."/>
            <person name="Brown T."/>
            <person name="Cohen L."/>
        </authorList>
    </citation>
    <scope>NUCLEOTIDE SEQUENCE</scope>
    <source>
        <strain evidence="3">CCMP2078</strain>
    </source>
</reference>
<evidence type="ECO:0000256" key="1">
    <source>
        <dbReference type="SAM" id="MobiDB-lite"/>
    </source>
</evidence>
<dbReference type="GO" id="GO:0004843">
    <property type="term" value="F:cysteine-type deubiquitinase activity"/>
    <property type="evidence" value="ECO:0007669"/>
    <property type="project" value="InterPro"/>
</dbReference>
<protein>
    <recommendedName>
        <fullName evidence="2">DUSP domain-containing protein</fullName>
    </recommendedName>
</protein>
<sequence length="241" mass="27123">MSSTMLTEEALAARDADSVTDSPSAEASQGFVKDIDSEERRMDEMELVREADSTQLDAYEDCWVLLPTSWLQEWSAYVAGEGPRPGVVRNHELLELDNSPKPGLVKVRDYRAVNCRVYALYAELYGTDCTPAVCRYEVDLYAPSVMGKFKEAALRGPLLEARIAAQEVRKRYEYPPSEPDSDTDVICCCCVTRTCIENMLYAIFTCGRHLTAPPRYTKLQMEDDDEDLDTEEVEGETQNGD</sequence>
<dbReference type="SUPFAM" id="SSF143791">
    <property type="entry name" value="DUSP-like"/>
    <property type="match status" value="1"/>
</dbReference>
<dbReference type="Gene3D" id="3.30.2230.10">
    <property type="entry name" value="DUSP-like"/>
    <property type="match status" value="1"/>
</dbReference>
<organism evidence="3">
    <name type="scientific">Pinguiococcus pyrenoidosus</name>
    <dbReference type="NCBI Taxonomy" id="172671"/>
    <lineage>
        <taxon>Eukaryota</taxon>
        <taxon>Sar</taxon>
        <taxon>Stramenopiles</taxon>
        <taxon>Ochrophyta</taxon>
        <taxon>Pinguiophyceae</taxon>
        <taxon>Pinguiochrysidales</taxon>
        <taxon>Pinguiochrysidaceae</taxon>
        <taxon>Pinguiococcus</taxon>
    </lineage>
</organism>
<gene>
    <name evidence="3" type="ORF">PPYR1160_LOCUS3167</name>
</gene>
<dbReference type="InterPro" id="IPR035927">
    <property type="entry name" value="DUSP-like_sf"/>
</dbReference>
<accession>A0A7R9U3S0</accession>
<dbReference type="AlphaFoldDB" id="A0A7R9U3S0"/>
<dbReference type="PROSITE" id="PS51283">
    <property type="entry name" value="DUSP"/>
    <property type="match status" value="1"/>
</dbReference>
<evidence type="ECO:0000313" key="3">
    <source>
        <dbReference type="EMBL" id="CAD8253675.1"/>
    </source>
</evidence>
<evidence type="ECO:0000259" key="2">
    <source>
        <dbReference type="PROSITE" id="PS51283"/>
    </source>
</evidence>
<proteinExistence type="predicted"/>
<dbReference type="SMART" id="SM00695">
    <property type="entry name" value="DUSP"/>
    <property type="match status" value="1"/>
</dbReference>
<feature type="region of interest" description="Disordered" evidence="1">
    <location>
        <begin position="220"/>
        <end position="241"/>
    </location>
</feature>
<dbReference type="InterPro" id="IPR006615">
    <property type="entry name" value="Pept_C19_DUSP"/>
</dbReference>
<dbReference type="Pfam" id="PF06337">
    <property type="entry name" value="DUSP"/>
    <property type="match status" value="1"/>
</dbReference>
<feature type="compositionally biased region" description="Acidic residues" evidence="1">
    <location>
        <begin position="222"/>
        <end position="235"/>
    </location>
</feature>
<dbReference type="EMBL" id="HBEA01004180">
    <property type="protein sequence ID" value="CAD8253675.1"/>
    <property type="molecule type" value="Transcribed_RNA"/>
</dbReference>